<proteinExistence type="predicted"/>
<feature type="transmembrane region" description="Helical" evidence="1">
    <location>
        <begin position="15"/>
        <end position="36"/>
    </location>
</feature>
<dbReference type="GeneID" id="93077068"/>
<dbReference type="SUPFAM" id="SSF53300">
    <property type="entry name" value="vWA-like"/>
    <property type="match status" value="1"/>
</dbReference>
<dbReference type="CDD" id="cd00198">
    <property type="entry name" value="vWFA"/>
    <property type="match status" value="1"/>
</dbReference>
<dbReference type="PANTHER" id="PTHR24020">
    <property type="entry name" value="COLLAGEN ALPHA"/>
    <property type="match status" value="1"/>
</dbReference>
<protein>
    <recommendedName>
        <fullName evidence="2">VWFA domain-containing protein</fullName>
    </recommendedName>
</protein>
<dbReference type="PROSITE" id="PS50234">
    <property type="entry name" value="VWFA"/>
    <property type="match status" value="1"/>
</dbReference>
<evidence type="ECO:0000256" key="1">
    <source>
        <dbReference type="SAM" id="Phobius"/>
    </source>
</evidence>
<dbReference type="InterPro" id="IPR002035">
    <property type="entry name" value="VWF_A"/>
</dbReference>
<gene>
    <name evidence="3" type="ORF">WSI_03510</name>
</gene>
<dbReference type="Pfam" id="PF00092">
    <property type="entry name" value="VWA"/>
    <property type="match status" value="1"/>
</dbReference>
<dbReference type="EMBL" id="CP004005">
    <property type="protein sequence ID" value="AGH17072.1"/>
    <property type="molecule type" value="Genomic_DNA"/>
</dbReference>
<accession>A0ABN4B1B7</accession>
<evidence type="ECO:0000313" key="3">
    <source>
        <dbReference type="EMBL" id="AGH17072.1"/>
    </source>
</evidence>
<name>A0ABN4B1B7_LIBAS</name>
<dbReference type="RefSeq" id="WP_015452668.1">
    <property type="nucleotide sequence ID" value="NC_020549.1"/>
</dbReference>
<reference evidence="3 4" key="1">
    <citation type="journal article" date="2013" name="Genome Announc.">
        <title>Complete Genome Sequence of a Chinese Strain of 'Candidatus Liberibacter asiaticus'.</title>
        <authorList>
            <person name="Lin H."/>
            <person name="Han C.S."/>
            <person name="Liu B."/>
            <person name="Lou B."/>
            <person name="Bai X."/>
            <person name="Deng C."/>
            <person name="Civerolo E.L."/>
            <person name="Gupta G."/>
        </authorList>
    </citation>
    <scope>NUCLEOTIDE SEQUENCE [LARGE SCALE GENOMIC DNA]</scope>
    <source>
        <strain evidence="4">gxpsy</strain>
    </source>
</reference>
<keyword evidence="1" id="KW-1133">Transmembrane helix</keyword>
<feature type="domain" description="VWFA" evidence="2">
    <location>
        <begin position="170"/>
        <end position="358"/>
    </location>
</feature>
<organism evidence="3 4">
    <name type="scientific">Candidatus Liberibacter asiaticus str. gxpsy</name>
    <dbReference type="NCBI Taxonomy" id="1174529"/>
    <lineage>
        <taxon>Bacteria</taxon>
        <taxon>Pseudomonadati</taxon>
        <taxon>Pseudomonadota</taxon>
        <taxon>Alphaproteobacteria</taxon>
        <taxon>Hyphomicrobiales</taxon>
        <taxon>Rhizobiaceae</taxon>
        <taxon>Liberibacter</taxon>
    </lineage>
</organism>
<dbReference type="Proteomes" id="UP000011820">
    <property type="component" value="Chromosome"/>
</dbReference>
<dbReference type="InterPro" id="IPR050525">
    <property type="entry name" value="ECM_Assembly_Org"/>
</dbReference>
<keyword evidence="4" id="KW-1185">Reference proteome</keyword>
<sequence length="371" mass="42360">MSFLNIRNFFYNCKGSISILTAILLPVIFIVMGLVIETSHKFFVKAKLHYILDHSLLYTATKILNQENGNNGKKQKNDFSYRIIKNIWQTDFRNELRENGFAQDINNIERSTSLSIIIDDQHKDYNLSAVSRYEMPFIFCTFPWCANSSHAPLLITSSVKISSKSDIGLDMMMVLDVSLSMNDHFGPGMDKLGVATRSIREMLDIIKSIPDVNNVVRSGLVTFSSKIVQTFPLAWGVQHIQEKINRLIFGSTTKSTPGLEYAYNKIFDAKEKLEHIAKGHDDYKKYIIFLTDGENSSPNIDNKESLFYCNEAKRRGAIVYAIGVQAEAADQFLKNCASPDRFYSVQNSRKLHDAFLRIGKEMVKQRILYNK</sequence>
<evidence type="ECO:0000313" key="4">
    <source>
        <dbReference type="Proteomes" id="UP000011820"/>
    </source>
</evidence>
<keyword evidence="1" id="KW-0472">Membrane</keyword>
<dbReference type="PANTHER" id="PTHR24020:SF84">
    <property type="entry name" value="VWFA DOMAIN-CONTAINING PROTEIN"/>
    <property type="match status" value="1"/>
</dbReference>
<keyword evidence="1" id="KW-0812">Transmembrane</keyword>
<evidence type="ECO:0000259" key="2">
    <source>
        <dbReference type="PROSITE" id="PS50234"/>
    </source>
</evidence>
<dbReference type="InterPro" id="IPR036465">
    <property type="entry name" value="vWFA_dom_sf"/>
</dbReference>
<dbReference type="Gene3D" id="3.40.50.410">
    <property type="entry name" value="von Willebrand factor, type A domain"/>
    <property type="match status" value="1"/>
</dbReference>
<dbReference type="SMART" id="SM00327">
    <property type="entry name" value="VWA"/>
    <property type="match status" value="1"/>
</dbReference>